<dbReference type="FunFam" id="3.90.79.10:FF:000015">
    <property type="entry name" value="Nudix hydrolase 8"/>
    <property type="match status" value="1"/>
</dbReference>
<protein>
    <submittedName>
        <fullName evidence="4">Nudix hydrolase 8-like protein</fullName>
    </submittedName>
</protein>
<proteinExistence type="inferred from homology"/>
<dbReference type="OrthoDB" id="447842at2759"/>
<dbReference type="PROSITE" id="PS51462">
    <property type="entry name" value="NUDIX"/>
    <property type="match status" value="1"/>
</dbReference>
<dbReference type="GO" id="GO:0051287">
    <property type="term" value="F:NAD binding"/>
    <property type="evidence" value="ECO:0007669"/>
    <property type="project" value="TreeGrafter"/>
</dbReference>
<accession>A0A443NQ31</accession>
<keyword evidence="2 4" id="KW-0378">Hydrolase</keyword>
<dbReference type="EMBL" id="QPKB01000003">
    <property type="protein sequence ID" value="RWR80622.1"/>
    <property type="molecule type" value="Genomic_DNA"/>
</dbReference>
<dbReference type="GO" id="GO:0047631">
    <property type="term" value="F:ADP-ribose diphosphatase activity"/>
    <property type="evidence" value="ECO:0007669"/>
    <property type="project" value="TreeGrafter"/>
</dbReference>
<evidence type="ECO:0000256" key="2">
    <source>
        <dbReference type="ARBA" id="ARBA00022801"/>
    </source>
</evidence>
<dbReference type="InterPro" id="IPR040618">
    <property type="entry name" value="Pre-Nudix"/>
</dbReference>
<dbReference type="PROSITE" id="PS00893">
    <property type="entry name" value="NUDIX_BOX"/>
    <property type="match status" value="1"/>
</dbReference>
<dbReference type="Proteomes" id="UP000283530">
    <property type="component" value="Unassembled WGS sequence"/>
</dbReference>
<comment type="caution">
    <text evidence="4">The sequence shown here is derived from an EMBL/GenBank/DDBJ whole genome shotgun (WGS) entry which is preliminary data.</text>
</comment>
<gene>
    <name evidence="4" type="ORF">CKAN_00927000</name>
</gene>
<feature type="domain" description="Nudix hydrolase" evidence="3">
    <location>
        <begin position="226"/>
        <end position="357"/>
    </location>
</feature>
<dbReference type="SUPFAM" id="SSF55811">
    <property type="entry name" value="Nudix"/>
    <property type="match status" value="1"/>
</dbReference>
<dbReference type="Pfam" id="PF18290">
    <property type="entry name" value="Nudix_hydro"/>
    <property type="match status" value="2"/>
</dbReference>
<reference evidence="4 5" key="1">
    <citation type="journal article" date="2019" name="Nat. Plants">
        <title>Stout camphor tree genome fills gaps in understanding of flowering plant genome evolution.</title>
        <authorList>
            <person name="Chaw S.M."/>
            <person name="Liu Y.C."/>
            <person name="Wu Y.W."/>
            <person name="Wang H.Y."/>
            <person name="Lin C.I."/>
            <person name="Wu C.S."/>
            <person name="Ke H.M."/>
            <person name="Chang L.Y."/>
            <person name="Hsu C.Y."/>
            <person name="Yang H.T."/>
            <person name="Sudianto E."/>
            <person name="Hsu M.H."/>
            <person name="Wu K.P."/>
            <person name="Wang L.N."/>
            <person name="Leebens-Mack J.H."/>
            <person name="Tsai I.J."/>
        </authorList>
    </citation>
    <scope>NUCLEOTIDE SEQUENCE [LARGE SCALE GENOMIC DNA]</scope>
    <source>
        <strain evidence="5">cv. Chaw 1501</strain>
        <tissue evidence="4">Young leaves</tissue>
    </source>
</reference>
<dbReference type="PANTHER" id="PTHR13994:SF13">
    <property type="entry name" value="FI03680P"/>
    <property type="match status" value="1"/>
</dbReference>
<dbReference type="Pfam" id="PF00293">
    <property type="entry name" value="NUDIX"/>
    <property type="match status" value="1"/>
</dbReference>
<dbReference type="GO" id="GO:0035529">
    <property type="term" value="F:NADH pyrophosphatase activity"/>
    <property type="evidence" value="ECO:0007669"/>
    <property type="project" value="TreeGrafter"/>
</dbReference>
<evidence type="ECO:0000313" key="5">
    <source>
        <dbReference type="Proteomes" id="UP000283530"/>
    </source>
</evidence>
<dbReference type="InterPro" id="IPR003293">
    <property type="entry name" value="Nudix_hydrolase6-like"/>
</dbReference>
<dbReference type="PRINTS" id="PR01356">
    <property type="entry name" value="GFGPROTEIN"/>
</dbReference>
<dbReference type="InterPro" id="IPR000086">
    <property type="entry name" value="NUDIX_hydrolase_dom"/>
</dbReference>
<dbReference type="PANTHER" id="PTHR13994">
    <property type="entry name" value="NUDIX HYDROLASE RELATED"/>
    <property type="match status" value="1"/>
</dbReference>
<sequence>MSFVVSVGGLNLSSMMESKLFECGTVSVSEVAGFGRIWLSPFTSSGRLGISRRLSSSCQGIVVKASYSTARISSKSNGSVGQNSLLLGTETFRINKINGTYPSSSTRESRVLDAYEDEYEGLLINPERLPLNTNAFTSALRNSLYHWRLKVSWQGKKGVWLKLPVERSELVPVAVKVTSNSSYVESAMAKIQTEQEGFEYHHAERDYVMLTYWIPEGPSMLPSNASHQVGVGGFVINEKNEVLVVQEKHCASAFVGEWKLPTGFIVESEEIFEGAVREVKEETGIDTEFVDLIAFRHAHGVAFGKSDLFFVCMLRPLSTQIVVDGLEIQAAKWMPLVEFIEQPCIQGDNMFKKVTDICLARLGKLYCGLAAHQVISKFDGKSSSLYYNVVEAQDFNCKGD</sequence>
<evidence type="ECO:0000259" key="3">
    <source>
        <dbReference type="PROSITE" id="PS51462"/>
    </source>
</evidence>
<evidence type="ECO:0000313" key="4">
    <source>
        <dbReference type="EMBL" id="RWR80622.1"/>
    </source>
</evidence>
<dbReference type="InterPro" id="IPR015797">
    <property type="entry name" value="NUDIX_hydrolase-like_dom_sf"/>
</dbReference>
<dbReference type="Gene3D" id="3.90.79.10">
    <property type="entry name" value="Nucleoside Triphosphate Pyrophosphohydrolase"/>
    <property type="match status" value="1"/>
</dbReference>
<keyword evidence="5" id="KW-1185">Reference proteome</keyword>
<dbReference type="AlphaFoldDB" id="A0A443NQ31"/>
<organism evidence="4 5">
    <name type="scientific">Cinnamomum micranthum f. kanehirae</name>
    <dbReference type="NCBI Taxonomy" id="337451"/>
    <lineage>
        <taxon>Eukaryota</taxon>
        <taxon>Viridiplantae</taxon>
        <taxon>Streptophyta</taxon>
        <taxon>Embryophyta</taxon>
        <taxon>Tracheophyta</taxon>
        <taxon>Spermatophyta</taxon>
        <taxon>Magnoliopsida</taxon>
        <taxon>Magnoliidae</taxon>
        <taxon>Laurales</taxon>
        <taxon>Lauraceae</taxon>
        <taxon>Cinnamomum</taxon>
    </lineage>
</organism>
<comment type="similarity">
    <text evidence="1">Belongs to the Nudix hydrolase family.</text>
</comment>
<dbReference type="Gene3D" id="3.40.630.30">
    <property type="match status" value="1"/>
</dbReference>
<dbReference type="CDD" id="cd04670">
    <property type="entry name" value="NUDIX_ASFGF2_Nudt6"/>
    <property type="match status" value="1"/>
</dbReference>
<dbReference type="InterPro" id="IPR020084">
    <property type="entry name" value="NUDIX_hydrolase_CS"/>
</dbReference>
<evidence type="ECO:0000256" key="1">
    <source>
        <dbReference type="ARBA" id="ARBA00005582"/>
    </source>
</evidence>
<name>A0A443NQ31_9MAGN</name>